<evidence type="ECO:0000256" key="4">
    <source>
        <dbReference type="ARBA" id="ARBA00022806"/>
    </source>
</evidence>
<dbReference type="SMART" id="SM00382">
    <property type="entry name" value="AAA"/>
    <property type="match status" value="1"/>
</dbReference>
<evidence type="ECO:0000256" key="7">
    <source>
        <dbReference type="ARBA" id="ARBA00023015"/>
    </source>
</evidence>
<dbReference type="PATRIC" id="fig|1618436.3.peg.140"/>
<dbReference type="GO" id="GO:0006353">
    <property type="term" value="P:DNA-templated transcription termination"/>
    <property type="evidence" value="ECO:0007669"/>
    <property type="project" value="UniProtKB-UniRule"/>
</dbReference>
<organism evidence="13 14">
    <name type="scientific">Candidatus Gottesmanbacteria bacterium GW2011_GWA1_43_11</name>
    <dbReference type="NCBI Taxonomy" id="1618436"/>
    <lineage>
        <taxon>Bacteria</taxon>
        <taxon>Candidatus Gottesmaniibacteriota</taxon>
    </lineage>
</organism>
<dbReference type="Pfam" id="PF07497">
    <property type="entry name" value="Rho_RNA_bind"/>
    <property type="match status" value="1"/>
</dbReference>
<dbReference type="InterPro" id="IPR004665">
    <property type="entry name" value="Term_rho"/>
</dbReference>
<dbReference type="NCBIfam" id="NF006886">
    <property type="entry name" value="PRK09376.1"/>
    <property type="match status" value="1"/>
</dbReference>
<keyword evidence="3 9" id="KW-0378">Hydrolase</keyword>
<feature type="binding site" evidence="9">
    <location>
        <position position="277"/>
    </location>
    <ligand>
        <name>ATP</name>
        <dbReference type="ChEBI" id="CHEBI:30616"/>
    </ligand>
</feature>
<dbReference type="GO" id="GO:0008186">
    <property type="term" value="F:ATP-dependent activity, acting on RNA"/>
    <property type="evidence" value="ECO:0007669"/>
    <property type="project" value="UniProtKB-UniRule"/>
</dbReference>
<dbReference type="Pfam" id="PF00006">
    <property type="entry name" value="ATP-synt_ab"/>
    <property type="match status" value="1"/>
</dbReference>
<dbReference type="STRING" id="1618436.UV59_C0003G0002"/>
<dbReference type="InterPro" id="IPR027417">
    <property type="entry name" value="P-loop_NTPase"/>
</dbReference>
<evidence type="ECO:0000256" key="11">
    <source>
        <dbReference type="PROSITE-ProRule" id="PRU01203"/>
    </source>
</evidence>
<dbReference type="CDD" id="cd01128">
    <property type="entry name" value="rho_factor_C"/>
    <property type="match status" value="1"/>
</dbReference>
<dbReference type="SUPFAM" id="SSF50249">
    <property type="entry name" value="Nucleic acid-binding proteins"/>
    <property type="match status" value="1"/>
</dbReference>
<dbReference type="Proteomes" id="UP000034543">
    <property type="component" value="Unassembled WGS sequence"/>
</dbReference>
<evidence type="ECO:0000256" key="6">
    <source>
        <dbReference type="ARBA" id="ARBA00022884"/>
    </source>
</evidence>
<keyword evidence="2 9" id="KW-0547">Nucleotide-binding</keyword>
<dbReference type="CDD" id="cd04459">
    <property type="entry name" value="Rho_CSD"/>
    <property type="match status" value="1"/>
</dbReference>
<evidence type="ECO:0000256" key="8">
    <source>
        <dbReference type="ARBA" id="ARBA00023163"/>
    </source>
</evidence>
<evidence type="ECO:0000256" key="5">
    <source>
        <dbReference type="ARBA" id="ARBA00022840"/>
    </source>
</evidence>
<dbReference type="AlphaFoldDB" id="A0A0G1CKJ2"/>
<name>A0A0G1CKJ2_9BACT</name>
<dbReference type="SMART" id="SM00357">
    <property type="entry name" value="CSP"/>
    <property type="match status" value="1"/>
</dbReference>
<evidence type="ECO:0000256" key="2">
    <source>
        <dbReference type="ARBA" id="ARBA00022741"/>
    </source>
</evidence>
<dbReference type="PANTHER" id="PTHR46425:SF1">
    <property type="entry name" value="TRANSCRIPTION TERMINATION FACTOR RHO"/>
    <property type="match status" value="1"/>
</dbReference>
<protein>
    <recommendedName>
        <fullName evidence="9 10">Transcription termination factor Rho</fullName>
        <ecNumber evidence="9 10">3.6.4.-</ecNumber>
    </recommendedName>
    <alternativeName>
        <fullName evidence="9">ATP-dependent helicase Rho</fullName>
    </alternativeName>
</protein>
<dbReference type="GO" id="GO:0003723">
    <property type="term" value="F:RNA binding"/>
    <property type="evidence" value="ECO:0007669"/>
    <property type="project" value="UniProtKB-UniRule"/>
</dbReference>
<gene>
    <name evidence="9" type="primary">rho</name>
    <name evidence="13" type="ORF">UV59_C0003G0002</name>
</gene>
<evidence type="ECO:0000256" key="3">
    <source>
        <dbReference type="ARBA" id="ARBA00022801"/>
    </source>
</evidence>
<sequence length="486" mass="53613">MPTIRAVKKIPVKPGATSTPLSVDDLVGAPVPEVSEEKSPLPQIIAEETVVKTTPLPQTETPVPTLPRRTFLPRVQDRTLLRSHKMTDTGFSGGFRPRYHREGYGNGAPREMQDAHVPTETVTGFLDIMAEGHGFLRPKFIASDGDIYISQSQIRKFNLRPGDEVTGEARQPKDNERYYGLLKVVKVNDQDADNLGVRPSYDDLVPIYPKEMIKLEHGNLPLSCRILDLFAPIGFGQRGLIVSPPKAGKTTMLKEIASGISANYPEVHLMAILIGERPEEVTDLSRSIKGEVVASHFDQSPAEQTKVAEVGLHRAKRLVELGKNVVILLDSITRLARAYNLTVNSSGRTLSGGFDPAALYPAKRFLGAARKNEDGGSLTIIGTALVETGSRMDDLIYEEFKGTGNMEIHLDRALAERRVFPAINIEKSGTRQEQLLFSEETLKRIVTLRNMLSLLNDSAERTMAVIERLTKTKTNQEFLDSLAKAG</sequence>
<keyword evidence="1 9" id="KW-0806">Transcription termination</keyword>
<evidence type="ECO:0000256" key="10">
    <source>
        <dbReference type="NCBIfam" id="TIGR00767"/>
    </source>
</evidence>
<feature type="domain" description="Rho RNA-BD" evidence="12">
    <location>
        <begin position="119"/>
        <end position="191"/>
    </location>
</feature>
<dbReference type="InterPro" id="IPR041703">
    <property type="entry name" value="Rho_factor_ATP-bd"/>
</dbReference>
<dbReference type="SUPFAM" id="SSF52540">
    <property type="entry name" value="P-loop containing nucleoside triphosphate hydrolases"/>
    <property type="match status" value="1"/>
</dbReference>
<keyword evidence="4 9" id="KW-0347">Helicase</keyword>
<reference evidence="13 14" key="1">
    <citation type="journal article" date="2015" name="Nature">
        <title>rRNA introns, odd ribosomes, and small enigmatic genomes across a large radiation of phyla.</title>
        <authorList>
            <person name="Brown C.T."/>
            <person name="Hug L.A."/>
            <person name="Thomas B.C."/>
            <person name="Sharon I."/>
            <person name="Castelle C.J."/>
            <person name="Singh A."/>
            <person name="Wilkins M.J."/>
            <person name="Williams K.H."/>
            <person name="Banfield J.F."/>
        </authorList>
    </citation>
    <scope>NUCLEOTIDE SEQUENCE [LARGE SCALE GENOMIC DNA]</scope>
</reference>
<dbReference type="Gene3D" id="2.40.50.140">
    <property type="entry name" value="Nucleic acid-binding proteins"/>
    <property type="match status" value="1"/>
</dbReference>
<dbReference type="PANTHER" id="PTHR46425">
    <property type="entry name" value="TRANSCRIPTION TERMINATION FACTOR RHO"/>
    <property type="match status" value="1"/>
</dbReference>
<evidence type="ECO:0000259" key="12">
    <source>
        <dbReference type="PROSITE" id="PS51856"/>
    </source>
</evidence>
<dbReference type="InterPro" id="IPR003593">
    <property type="entry name" value="AAA+_ATPase"/>
</dbReference>
<comment type="function">
    <text evidence="9">Facilitates transcription termination by a mechanism that involves Rho binding to the nascent RNA, activation of Rho's RNA-dependent ATPase activity, and release of the mRNA from the DNA template.</text>
</comment>
<dbReference type="EC" id="3.6.4.-" evidence="9 10"/>
<evidence type="ECO:0000256" key="1">
    <source>
        <dbReference type="ARBA" id="ARBA00022472"/>
    </source>
</evidence>
<dbReference type="GO" id="GO:0004386">
    <property type="term" value="F:helicase activity"/>
    <property type="evidence" value="ECO:0007669"/>
    <property type="project" value="UniProtKB-UniRule"/>
</dbReference>
<evidence type="ECO:0000313" key="13">
    <source>
        <dbReference type="EMBL" id="KKS86007.1"/>
    </source>
</evidence>
<dbReference type="EMBL" id="LCFB01000003">
    <property type="protein sequence ID" value="KKS86007.1"/>
    <property type="molecule type" value="Genomic_DNA"/>
</dbReference>
<comment type="subunit">
    <text evidence="9">Homohexamer. The homohexamer assembles into an open ring structure.</text>
</comment>
<comment type="caution">
    <text evidence="13">The sequence shown here is derived from an EMBL/GenBank/DDBJ whole genome shotgun (WGS) entry which is preliminary data.</text>
</comment>
<keyword evidence="7 9" id="KW-0805">Transcription regulation</keyword>
<feature type="binding site" evidence="9">
    <location>
        <begin position="246"/>
        <end position="251"/>
    </location>
    <ligand>
        <name>ATP</name>
        <dbReference type="ChEBI" id="CHEBI:30616"/>
    </ligand>
</feature>
<dbReference type="NCBIfam" id="TIGR00767">
    <property type="entry name" value="rho"/>
    <property type="match status" value="1"/>
</dbReference>
<dbReference type="PROSITE" id="PS51856">
    <property type="entry name" value="RHO_RNA_BD"/>
    <property type="match status" value="1"/>
</dbReference>
<dbReference type="InterPro" id="IPR011113">
    <property type="entry name" value="Rho_RNA-bd"/>
</dbReference>
<dbReference type="InterPro" id="IPR011129">
    <property type="entry name" value="CSD"/>
</dbReference>
<comment type="similarity">
    <text evidence="9 11">Belongs to the Rho family.</text>
</comment>
<evidence type="ECO:0000313" key="14">
    <source>
        <dbReference type="Proteomes" id="UP000034543"/>
    </source>
</evidence>
<dbReference type="GO" id="GO:0005524">
    <property type="term" value="F:ATP binding"/>
    <property type="evidence" value="ECO:0007669"/>
    <property type="project" value="UniProtKB-UniRule"/>
</dbReference>
<dbReference type="Gene3D" id="3.40.50.300">
    <property type="entry name" value="P-loop containing nucleotide triphosphate hydrolases"/>
    <property type="match status" value="1"/>
</dbReference>
<dbReference type="InterPro" id="IPR000194">
    <property type="entry name" value="ATPase_F1/V1/A1_a/bsu_nucl-bd"/>
</dbReference>
<evidence type="ECO:0000256" key="9">
    <source>
        <dbReference type="HAMAP-Rule" id="MF_01884"/>
    </source>
</evidence>
<feature type="binding site" evidence="9">
    <location>
        <begin position="234"/>
        <end position="239"/>
    </location>
    <ligand>
        <name>ATP</name>
        <dbReference type="ChEBI" id="CHEBI:30616"/>
    </ligand>
</feature>
<proteinExistence type="inferred from homology"/>
<dbReference type="HAMAP" id="MF_01884">
    <property type="entry name" value="Rho"/>
    <property type="match status" value="1"/>
</dbReference>
<keyword evidence="8 9" id="KW-0804">Transcription</keyword>
<comment type="caution">
    <text evidence="9">Lacks conserved residue(s) required for the propagation of feature annotation.</text>
</comment>
<accession>A0A0G1CKJ2</accession>
<dbReference type="GO" id="GO:0016787">
    <property type="term" value="F:hydrolase activity"/>
    <property type="evidence" value="ECO:0007669"/>
    <property type="project" value="UniProtKB-KW"/>
</dbReference>
<dbReference type="InterPro" id="IPR012340">
    <property type="entry name" value="NA-bd_OB-fold"/>
</dbReference>
<keyword evidence="5 9" id="KW-0067">ATP-binding</keyword>
<keyword evidence="6 9" id="KW-0694">RNA-binding</keyword>